<proteinExistence type="inferred from homology"/>
<evidence type="ECO:0000313" key="4">
    <source>
        <dbReference type="Proteomes" id="UP000310189"/>
    </source>
</evidence>
<dbReference type="GO" id="GO:0032040">
    <property type="term" value="C:small-subunit processome"/>
    <property type="evidence" value="ECO:0007669"/>
    <property type="project" value="TreeGrafter"/>
</dbReference>
<name>A0A4T0FVT7_9BASI</name>
<dbReference type="Pfam" id="PF03914">
    <property type="entry name" value="CBF"/>
    <property type="match status" value="1"/>
</dbReference>
<dbReference type="GO" id="GO:0042254">
    <property type="term" value="P:ribosome biogenesis"/>
    <property type="evidence" value="ECO:0007669"/>
    <property type="project" value="InterPro"/>
</dbReference>
<dbReference type="Proteomes" id="UP000310189">
    <property type="component" value="Unassembled WGS sequence"/>
</dbReference>
<comment type="caution">
    <text evidence="3">The sequence shown here is derived from an EMBL/GenBank/DDBJ whole genome shotgun (WGS) entry which is preliminary data.</text>
</comment>
<evidence type="ECO:0000256" key="1">
    <source>
        <dbReference type="ARBA" id="ARBA00007797"/>
    </source>
</evidence>
<dbReference type="OrthoDB" id="10263185at2759"/>
<accession>A0A4T0FVT7</accession>
<feature type="domain" description="CCAAT-binding factor" evidence="2">
    <location>
        <begin position="348"/>
        <end position="488"/>
    </location>
</feature>
<dbReference type="EMBL" id="SPNW01000004">
    <property type="protein sequence ID" value="TIA92879.1"/>
    <property type="molecule type" value="Genomic_DNA"/>
</dbReference>
<gene>
    <name evidence="3" type="ORF">E3P99_00441</name>
</gene>
<sequence length="571" mass="65770">MVKKSKITTDRVQEIERSLSSLTDLNPIQDLLSYLDTDGVDGRVKHKALFVLQRVFSSLLVSDRILGLRSTSDNEAITLTKKWLLDKYARFFNILGALLHSNEHSLRITSLHISMSLIRTESSYISNKTSPPSPQFAIESFRRIVRPLLITDKPLIEDVRREWLEKWIGKCDDIRYFFFKETIQLFREFDSAKETRPKHLTSNVLGLLEKMNTMPTEQSEIDEFWVPEIARQDKEQVKDSNLEQSKLDSQDWTAYFDQMITDEKEEKASDKNSKKSKVRDTISLSAHRAMYSGVWLTMLKCPTGLDVNENRRALIVLHQLVIPFLKPSERASLADWLSDCCDFGGVNALLALNSLWRLMRDHNLLYALCDRNVLHVLYRARFFRMLDLFLSSTHLPALLVAAFIKRLSRLSISASPAAIVMLIPFTYNLLKRHPGCMHLIHSERIVQGKDADMYKAEEPDPMLSNALDSSLWELASHQSHYHSSVNRMSQILSQVFSKPNFAMEDFLDHAYLTMFDTEIRRKIRNNPAVYDGRSVGVFGGHKRKLDSMQDEDEKNAVSSIQGDLVAELFQF</sequence>
<evidence type="ECO:0000259" key="2">
    <source>
        <dbReference type="Pfam" id="PF03914"/>
    </source>
</evidence>
<protein>
    <recommendedName>
        <fullName evidence="2">CCAAT-binding factor domain-containing protein</fullName>
    </recommendedName>
</protein>
<dbReference type="InterPro" id="IPR005612">
    <property type="entry name" value="CCAAT-binding_factor"/>
</dbReference>
<dbReference type="InterPro" id="IPR027193">
    <property type="entry name" value="Noc4"/>
</dbReference>
<dbReference type="AlphaFoldDB" id="A0A4T0FVT7"/>
<dbReference type="PANTHER" id="PTHR12455">
    <property type="entry name" value="NUCLEOLAR COMPLEX PROTEIN 4"/>
    <property type="match status" value="1"/>
</dbReference>
<keyword evidence="4" id="KW-1185">Reference proteome</keyword>
<organism evidence="3 4">
    <name type="scientific">Wallemia hederae</name>
    <dbReference type="NCBI Taxonomy" id="1540922"/>
    <lineage>
        <taxon>Eukaryota</taxon>
        <taxon>Fungi</taxon>
        <taxon>Dikarya</taxon>
        <taxon>Basidiomycota</taxon>
        <taxon>Wallemiomycotina</taxon>
        <taxon>Wallemiomycetes</taxon>
        <taxon>Wallemiales</taxon>
        <taxon>Wallemiaceae</taxon>
        <taxon>Wallemia</taxon>
    </lineage>
</organism>
<comment type="similarity">
    <text evidence="1">Belongs to the CBF/MAK21 family.</text>
</comment>
<dbReference type="PANTHER" id="PTHR12455:SF0">
    <property type="entry name" value="NUCLEOLAR COMPLEX PROTEIN 4 HOMOLOG"/>
    <property type="match status" value="1"/>
</dbReference>
<dbReference type="GO" id="GO:0030692">
    <property type="term" value="C:Noc4p-Nop14p complex"/>
    <property type="evidence" value="ECO:0007669"/>
    <property type="project" value="TreeGrafter"/>
</dbReference>
<reference evidence="3 4" key="1">
    <citation type="submission" date="2019-03" db="EMBL/GenBank/DDBJ databases">
        <title>Sequencing 23 genomes of Wallemia ichthyophaga.</title>
        <authorList>
            <person name="Gostincar C."/>
        </authorList>
    </citation>
    <scope>NUCLEOTIDE SEQUENCE [LARGE SCALE GENOMIC DNA]</scope>
    <source>
        <strain evidence="3 4">EXF-5753</strain>
    </source>
</reference>
<evidence type="ECO:0000313" key="3">
    <source>
        <dbReference type="EMBL" id="TIA92879.1"/>
    </source>
</evidence>